<dbReference type="AlphaFoldDB" id="A0A2P5DGS7"/>
<dbReference type="Proteomes" id="UP000237105">
    <property type="component" value="Unassembled WGS sequence"/>
</dbReference>
<evidence type="ECO:0000313" key="1">
    <source>
        <dbReference type="EMBL" id="PON72499.1"/>
    </source>
</evidence>
<evidence type="ECO:0000313" key="2">
    <source>
        <dbReference type="Proteomes" id="UP000237105"/>
    </source>
</evidence>
<name>A0A2P5DGS7_PARAD</name>
<proteinExistence type="predicted"/>
<comment type="caution">
    <text evidence="1">The sequence shown here is derived from an EMBL/GenBank/DDBJ whole genome shotgun (WGS) entry which is preliminary data.</text>
</comment>
<reference evidence="2" key="1">
    <citation type="submission" date="2016-06" db="EMBL/GenBank/DDBJ databases">
        <title>Parallel loss of symbiosis genes in relatives of nitrogen-fixing non-legume Parasponia.</title>
        <authorList>
            <person name="Van Velzen R."/>
            <person name="Holmer R."/>
            <person name="Bu F."/>
            <person name="Rutten L."/>
            <person name="Van Zeijl A."/>
            <person name="Liu W."/>
            <person name="Santuari L."/>
            <person name="Cao Q."/>
            <person name="Sharma T."/>
            <person name="Shen D."/>
            <person name="Roswanjaya Y."/>
            <person name="Wardhani T."/>
            <person name="Kalhor M.S."/>
            <person name="Jansen J."/>
            <person name="Van den Hoogen J."/>
            <person name="Gungor B."/>
            <person name="Hartog M."/>
            <person name="Hontelez J."/>
            <person name="Verver J."/>
            <person name="Yang W.-C."/>
            <person name="Schijlen E."/>
            <person name="Repin R."/>
            <person name="Schilthuizen M."/>
            <person name="Schranz E."/>
            <person name="Heidstra R."/>
            <person name="Miyata K."/>
            <person name="Fedorova E."/>
            <person name="Kohlen W."/>
            <person name="Bisseling T."/>
            <person name="Smit S."/>
            <person name="Geurts R."/>
        </authorList>
    </citation>
    <scope>NUCLEOTIDE SEQUENCE [LARGE SCALE GENOMIC DNA]</scope>
    <source>
        <strain evidence="2">cv. WU1-14</strain>
    </source>
</reference>
<sequence>ILGIIVSGVLRLGRCHHVWGCSVYGTTGWESRSSSVFTDGGLSRTNFERRRQDLVSRVINKMQLDT</sequence>
<protein>
    <submittedName>
        <fullName evidence="1">Uncharacterized protein</fullName>
    </submittedName>
</protein>
<keyword evidence="2" id="KW-1185">Reference proteome</keyword>
<dbReference type="EMBL" id="JXTB01000039">
    <property type="protein sequence ID" value="PON72499.1"/>
    <property type="molecule type" value="Genomic_DNA"/>
</dbReference>
<organism evidence="1 2">
    <name type="scientific">Parasponia andersonii</name>
    <name type="common">Sponia andersonii</name>
    <dbReference type="NCBI Taxonomy" id="3476"/>
    <lineage>
        <taxon>Eukaryota</taxon>
        <taxon>Viridiplantae</taxon>
        <taxon>Streptophyta</taxon>
        <taxon>Embryophyta</taxon>
        <taxon>Tracheophyta</taxon>
        <taxon>Spermatophyta</taxon>
        <taxon>Magnoliopsida</taxon>
        <taxon>eudicotyledons</taxon>
        <taxon>Gunneridae</taxon>
        <taxon>Pentapetalae</taxon>
        <taxon>rosids</taxon>
        <taxon>fabids</taxon>
        <taxon>Rosales</taxon>
        <taxon>Cannabaceae</taxon>
        <taxon>Parasponia</taxon>
    </lineage>
</organism>
<gene>
    <name evidence="1" type="ORF">PanWU01x14_065340</name>
</gene>
<feature type="non-terminal residue" evidence="1">
    <location>
        <position position="1"/>
    </location>
</feature>
<accession>A0A2P5DGS7</accession>